<dbReference type="OrthoDB" id="9775929at2"/>
<dbReference type="EC" id="2.7.7.7" evidence="1"/>
<dbReference type="RefSeq" id="WP_115792733.1">
    <property type="nucleotide sequence ID" value="NZ_QSLN01000008.1"/>
</dbReference>
<evidence type="ECO:0000256" key="1">
    <source>
        <dbReference type="ARBA" id="ARBA00012417"/>
    </source>
</evidence>
<dbReference type="GO" id="GO:0003887">
    <property type="term" value="F:DNA-directed DNA polymerase activity"/>
    <property type="evidence" value="ECO:0007669"/>
    <property type="project" value="UniProtKB-KW"/>
</dbReference>
<dbReference type="Gene3D" id="1.10.8.60">
    <property type="match status" value="1"/>
</dbReference>
<organism evidence="11 12">
    <name type="scientific">Ammonifex thiophilus</name>
    <dbReference type="NCBI Taxonomy" id="444093"/>
    <lineage>
        <taxon>Bacteria</taxon>
        <taxon>Bacillati</taxon>
        <taxon>Bacillota</taxon>
        <taxon>Clostridia</taxon>
        <taxon>Thermoanaerobacterales</taxon>
        <taxon>Thermoanaerobacteraceae</taxon>
        <taxon>Ammonifex</taxon>
    </lineage>
</organism>
<dbReference type="Pfam" id="PF06144">
    <property type="entry name" value="DNA_pol3_delta"/>
    <property type="match status" value="1"/>
</dbReference>
<dbReference type="PANTHER" id="PTHR34388:SF1">
    <property type="entry name" value="DNA POLYMERASE III SUBUNIT DELTA"/>
    <property type="match status" value="1"/>
</dbReference>
<dbReference type="GO" id="GO:0009360">
    <property type="term" value="C:DNA polymerase III complex"/>
    <property type="evidence" value="ECO:0007669"/>
    <property type="project" value="InterPro"/>
</dbReference>
<dbReference type="AlphaFoldDB" id="A0A3D8P2V1"/>
<feature type="domain" description="DNA polymerase III delta subunit-like C-terminal" evidence="10">
    <location>
        <begin position="214"/>
        <end position="325"/>
    </location>
</feature>
<evidence type="ECO:0000256" key="4">
    <source>
        <dbReference type="ARBA" id="ARBA00022695"/>
    </source>
</evidence>
<keyword evidence="6" id="KW-0239">DNA-directed DNA polymerase</keyword>
<keyword evidence="4 11" id="KW-0548">Nucleotidyltransferase</keyword>
<evidence type="ECO:0000259" key="10">
    <source>
        <dbReference type="Pfam" id="PF21694"/>
    </source>
</evidence>
<dbReference type="NCBIfam" id="TIGR01128">
    <property type="entry name" value="holA"/>
    <property type="match status" value="1"/>
</dbReference>
<keyword evidence="5" id="KW-0235">DNA replication</keyword>
<dbReference type="SUPFAM" id="SSF52540">
    <property type="entry name" value="P-loop containing nucleoside triphosphate hydrolases"/>
    <property type="match status" value="1"/>
</dbReference>
<name>A0A3D8P2V1_9THEO</name>
<comment type="similarity">
    <text evidence="7">Belongs to the DNA polymerase HolA subunit family.</text>
</comment>
<keyword evidence="12" id="KW-1185">Reference proteome</keyword>
<dbReference type="InterPro" id="IPR048466">
    <property type="entry name" value="DNA_pol3_delta-like_C"/>
</dbReference>
<dbReference type="SUPFAM" id="SSF48019">
    <property type="entry name" value="post-AAA+ oligomerization domain-like"/>
    <property type="match status" value="1"/>
</dbReference>
<dbReference type="Proteomes" id="UP000256329">
    <property type="component" value="Unassembled WGS sequence"/>
</dbReference>
<evidence type="ECO:0000256" key="5">
    <source>
        <dbReference type="ARBA" id="ARBA00022705"/>
    </source>
</evidence>
<protein>
    <recommendedName>
        <fullName evidence="2">DNA polymerase III subunit delta</fullName>
        <ecNumber evidence="1">2.7.7.7</ecNumber>
    </recommendedName>
</protein>
<evidence type="ECO:0000256" key="2">
    <source>
        <dbReference type="ARBA" id="ARBA00017703"/>
    </source>
</evidence>
<proteinExistence type="inferred from homology"/>
<sequence length="337" mass="38578">MQYFLELLEELKRQEIRPFYLFWGPERYLQKEAVRWFRVLLVGEDNPFDFVRLDGEEASGEQVAAAASTPPVLAQWRLVVVDNAPYFAAGRRQADRALLAYLRHPSPTTCLIFCTTAPIDRQRQGLIRLLAEKGKIIEFAYLSSSDLLRWLQKRAREAGKQIAPEAARLLLSVGQDLFLLRQEWEKVLNYAGERKEITSSLVEEVVTPPPEELLFRVTDDLSQRQYLRALSRLRVLAEKEPPGVVLALFLRQLRLLLLAQEILAEGGGEERLAQEGKIPLWVAKKVLGHARCFPRGQAQQLFLQLVELDAAFKSGREDFWLGLERNLWQAWLMAGAG</sequence>
<accession>A0A3D8P2V1</accession>
<dbReference type="GO" id="GO:0003677">
    <property type="term" value="F:DNA binding"/>
    <property type="evidence" value="ECO:0007669"/>
    <property type="project" value="InterPro"/>
</dbReference>
<comment type="catalytic activity">
    <reaction evidence="8">
        <text>DNA(n) + a 2'-deoxyribonucleoside 5'-triphosphate = DNA(n+1) + diphosphate</text>
        <dbReference type="Rhea" id="RHEA:22508"/>
        <dbReference type="Rhea" id="RHEA-COMP:17339"/>
        <dbReference type="Rhea" id="RHEA-COMP:17340"/>
        <dbReference type="ChEBI" id="CHEBI:33019"/>
        <dbReference type="ChEBI" id="CHEBI:61560"/>
        <dbReference type="ChEBI" id="CHEBI:173112"/>
        <dbReference type="EC" id="2.7.7.7"/>
    </reaction>
</comment>
<reference evidence="11 12" key="1">
    <citation type="submission" date="2018-08" db="EMBL/GenBank/DDBJ databases">
        <title>Form III RuBisCO-mediated autotrophy in Thermodesulfobium bacteria.</title>
        <authorList>
            <person name="Toshchakov S.V."/>
            <person name="Kublanov I.V."/>
            <person name="Frolov E."/>
            <person name="Bonch-Osmolovskaya E.A."/>
            <person name="Tourova T.P."/>
            <person name="Chernych N.A."/>
            <person name="Lebedinsky A.V."/>
        </authorList>
    </citation>
    <scope>NUCLEOTIDE SEQUENCE [LARGE SCALE GENOMIC DNA]</scope>
    <source>
        <strain evidence="11 12">SR</strain>
    </source>
</reference>
<dbReference type="Pfam" id="PF21694">
    <property type="entry name" value="DNA_pol3_delta_C"/>
    <property type="match status" value="1"/>
</dbReference>
<gene>
    <name evidence="11" type="primary">holA</name>
    <name evidence="11" type="ORF">DXX99_06725</name>
</gene>
<keyword evidence="3 11" id="KW-0808">Transferase</keyword>
<evidence type="ECO:0000313" key="12">
    <source>
        <dbReference type="Proteomes" id="UP000256329"/>
    </source>
</evidence>
<dbReference type="EMBL" id="QSLN01000008">
    <property type="protein sequence ID" value="RDV82891.1"/>
    <property type="molecule type" value="Genomic_DNA"/>
</dbReference>
<evidence type="ECO:0000256" key="8">
    <source>
        <dbReference type="ARBA" id="ARBA00049244"/>
    </source>
</evidence>
<dbReference type="InterPro" id="IPR010372">
    <property type="entry name" value="DNA_pol3_delta_N"/>
</dbReference>
<comment type="caution">
    <text evidence="11">The sequence shown here is derived from an EMBL/GenBank/DDBJ whole genome shotgun (WGS) entry which is preliminary data.</text>
</comment>
<evidence type="ECO:0000313" key="11">
    <source>
        <dbReference type="EMBL" id="RDV82891.1"/>
    </source>
</evidence>
<dbReference type="Gene3D" id="3.40.50.300">
    <property type="entry name" value="P-loop containing nucleotide triphosphate hydrolases"/>
    <property type="match status" value="1"/>
</dbReference>
<dbReference type="InterPro" id="IPR008921">
    <property type="entry name" value="DNA_pol3_clamp-load_cplx_C"/>
</dbReference>
<evidence type="ECO:0000256" key="3">
    <source>
        <dbReference type="ARBA" id="ARBA00022679"/>
    </source>
</evidence>
<evidence type="ECO:0000256" key="7">
    <source>
        <dbReference type="ARBA" id="ARBA00034754"/>
    </source>
</evidence>
<evidence type="ECO:0000259" key="9">
    <source>
        <dbReference type="Pfam" id="PF06144"/>
    </source>
</evidence>
<dbReference type="InterPro" id="IPR027417">
    <property type="entry name" value="P-loop_NTPase"/>
</dbReference>
<evidence type="ECO:0000256" key="6">
    <source>
        <dbReference type="ARBA" id="ARBA00022932"/>
    </source>
</evidence>
<dbReference type="InterPro" id="IPR005790">
    <property type="entry name" value="DNA_polIII_delta"/>
</dbReference>
<dbReference type="GO" id="GO:0006261">
    <property type="term" value="P:DNA-templated DNA replication"/>
    <property type="evidence" value="ECO:0007669"/>
    <property type="project" value="TreeGrafter"/>
</dbReference>
<feature type="domain" description="DNA polymerase III delta N-terminal" evidence="9">
    <location>
        <begin position="20"/>
        <end position="139"/>
    </location>
</feature>
<dbReference type="PANTHER" id="PTHR34388">
    <property type="entry name" value="DNA POLYMERASE III SUBUNIT DELTA"/>
    <property type="match status" value="1"/>
</dbReference>
<dbReference type="Gene3D" id="1.20.272.10">
    <property type="match status" value="1"/>
</dbReference>